<evidence type="ECO:0000256" key="4">
    <source>
        <dbReference type="ARBA" id="ARBA00022801"/>
    </source>
</evidence>
<reference evidence="7 8" key="1">
    <citation type="submission" date="2018-10" db="EMBL/GenBank/DDBJ databases">
        <title>Comparative functional genomics of the obligate endosymbiont Buchnera aphidicola.</title>
        <authorList>
            <person name="Chong R.A."/>
        </authorList>
    </citation>
    <scope>NUCLEOTIDE SEQUENCE [LARGE SCALE GENOMIC DNA]</scope>
    <source>
        <strain evidence="7 8">Ska</strain>
    </source>
</reference>
<dbReference type="Proteomes" id="UP000298685">
    <property type="component" value="Chromosome"/>
</dbReference>
<dbReference type="EMBL" id="CP032999">
    <property type="protein sequence ID" value="QCI26152.1"/>
    <property type="molecule type" value="Genomic_DNA"/>
</dbReference>
<dbReference type="PANTHER" id="PTHR33317:SF4">
    <property type="entry name" value="POLYNUCLEOTIDYL TRANSFERASE, RIBONUCLEASE H-LIKE SUPERFAMILY PROTEIN"/>
    <property type="match status" value="1"/>
</dbReference>
<name>A0A4D6YAI5_9GAMM</name>
<gene>
    <name evidence="7" type="primary">ruvX</name>
    <name evidence="5" type="synonym">yqgF</name>
    <name evidence="7" type="ORF">D9V78_01925</name>
</gene>
<dbReference type="Gene3D" id="3.30.420.140">
    <property type="entry name" value="YqgF/RNase H-like domain"/>
    <property type="match status" value="1"/>
</dbReference>
<dbReference type="InterPro" id="IPR006641">
    <property type="entry name" value="YqgF/RNaseH-like_dom"/>
</dbReference>
<accession>A0A4D6YAI5</accession>
<dbReference type="OrthoDB" id="9796140at2"/>
<feature type="domain" description="YqgF/RNase H-like" evidence="6">
    <location>
        <begin position="1"/>
        <end position="101"/>
    </location>
</feature>
<keyword evidence="2 5" id="KW-0690">Ribosome biogenesis</keyword>
<dbReference type="EC" id="3.1.-.-" evidence="5"/>
<organism evidence="7 8">
    <name type="scientific">Buchnera aphidicola</name>
    <name type="common">Sarucallis kahawaluokalani</name>
    <dbReference type="NCBI Taxonomy" id="1241878"/>
    <lineage>
        <taxon>Bacteria</taxon>
        <taxon>Pseudomonadati</taxon>
        <taxon>Pseudomonadota</taxon>
        <taxon>Gammaproteobacteria</taxon>
        <taxon>Enterobacterales</taxon>
        <taxon>Erwiniaceae</taxon>
        <taxon>Buchnera</taxon>
    </lineage>
</organism>
<keyword evidence="4 5" id="KW-0378">Hydrolase</keyword>
<dbReference type="GO" id="GO:0000967">
    <property type="term" value="P:rRNA 5'-end processing"/>
    <property type="evidence" value="ECO:0007669"/>
    <property type="project" value="UniProtKB-UniRule"/>
</dbReference>
<evidence type="ECO:0000256" key="3">
    <source>
        <dbReference type="ARBA" id="ARBA00022722"/>
    </source>
</evidence>
<dbReference type="HAMAP" id="MF_00651">
    <property type="entry name" value="Nuclease_YqgF"/>
    <property type="match status" value="1"/>
</dbReference>
<dbReference type="GO" id="GO:0016788">
    <property type="term" value="F:hydrolase activity, acting on ester bonds"/>
    <property type="evidence" value="ECO:0007669"/>
    <property type="project" value="UniProtKB-UniRule"/>
</dbReference>
<dbReference type="SMART" id="SM00732">
    <property type="entry name" value="YqgFc"/>
    <property type="match status" value="1"/>
</dbReference>
<dbReference type="CDD" id="cd16964">
    <property type="entry name" value="YqgF"/>
    <property type="match status" value="1"/>
</dbReference>
<keyword evidence="1 5" id="KW-0963">Cytoplasm</keyword>
<proteinExistence type="inferred from homology"/>
<comment type="function">
    <text evidence="5">Could be a nuclease involved in processing of the 5'-end of pre-16S rRNA.</text>
</comment>
<evidence type="ECO:0000256" key="2">
    <source>
        <dbReference type="ARBA" id="ARBA00022517"/>
    </source>
</evidence>
<comment type="similarity">
    <text evidence="5">Belongs to the YqgF HJR family.</text>
</comment>
<evidence type="ECO:0000256" key="1">
    <source>
        <dbReference type="ARBA" id="ARBA00022490"/>
    </source>
</evidence>
<protein>
    <recommendedName>
        <fullName evidence="5">Putative pre-16S rRNA nuclease</fullName>
        <ecNumber evidence="5">3.1.-.-</ecNumber>
    </recommendedName>
</protein>
<dbReference type="AlphaFoldDB" id="A0A4D6YAI5"/>
<evidence type="ECO:0000259" key="6">
    <source>
        <dbReference type="SMART" id="SM00732"/>
    </source>
</evidence>
<sequence length="140" mass="16133">MLILSFDFGTKNIGAAIGQNITYTAHALNSIKVIKGIPDWKKISYLIKYWMPKLIIVGYPLHMDGSKQKMTQKTIIFSKLLKKKYHIDVQLHDERLTTIEAKSILYTNGGYKKLKKKNIDSLSAALILESWFQKTKFKKI</sequence>
<dbReference type="InterPro" id="IPR005227">
    <property type="entry name" value="YqgF"/>
</dbReference>
<evidence type="ECO:0000313" key="8">
    <source>
        <dbReference type="Proteomes" id="UP000298685"/>
    </source>
</evidence>
<dbReference type="GO" id="GO:0004518">
    <property type="term" value="F:nuclease activity"/>
    <property type="evidence" value="ECO:0007669"/>
    <property type="project" value="UniProtKB-KW"/>
</dbReference>
<dbReference type="InterPro" id="IPR012337">
    <property type="entry name" value="RNaseH-like_sf"/>
</dbReference>
<dbReference type="GO" id="GO:0005829">
    <property type="term" value="C:cytosol"/>
    <property type="evidence" value="ECO:0007669"/>
    <property type="project" value="TreeGrafter"/>
</dbReference>
<evidence type="ECO:0000313" key="7">
    <source>
        <dbReference type="EMBL" id="QCI26152.1"/>
    </source>
</evidence>
<evidence type="ECO:0000256" key="5">
    <source>
        <dbReference type="HAMAP-Rule" id="MF_00651"/>
    </source>
</evidence>
<dbReference type="Pfam" id="PF03652">
    <property type="entry name" value="RuvX"/>
    <property type="match status" value="1"/>
</dbReference>
<dbReference type="SUPFAM" id="SSF53098">
    <property type="entry name" value="Ribonuclease H-like"/>
    <property type="match status" value="1"/>
</dbReference>
<keyword evidence="3 5" id="KW-0540">Nuclease</keyword>
<dbReference type="NCBIfam" id="TIGR00250">
    <property type="entry name" value="RNAse_H_YqgF"/>
    <property type="match status" value="1"/>
</dbReference>
<comment type="subcellular location">
    <subcellularLocation>
        <location evidence="5">Cytoplasm</location>
    </subcellularLocation>
</comment>
<dbReference type="PANTHER" id="PTHR33317">
    <property type="entry name" value="POLYNUCLEOTIDYL TRANSFERASE, RIBONUCLEASE H-LIKE SUPERFAMILY PROTEIN"/>
    <property type="match status" value="1"/>
</dbReference>
<dbReference type="RefSeq" id="WP_158350880.1">
    <property type="nucleotide sequence ID" value="NZ_CP032999.1"/>
</dbReference>
<dbReference type="InterPro" id="IPR037027">
    <property type="entry name" value="YqgF/RNaseH-like_dom_sf"/>
</dbReference>